<sequence length="298" mass="31787">MRKSIVAGATALAVVATGLAVAGIVRTAGPATAAVGDVPADCETWTTAYRSDGQRLSYKYSARKTSTEALPGDKLGWVPTALAGGAESGGEDVFESSSLVTHPTDGYLYRVYRVGRRIDGVWRITKHTTSRIAPGFAGTRILASGPGRYYYRLTGNSLYRFEVIYSADQPPRITTPVKMPGSNWDTVNTLQYQRTGGTADAPVHVMLGTKTNGQLKEWRINEANPATITSKILRNAGWGVFTSLNTGFCNSRPNGRPLIGITAAGRASVHFDANSKDGDGTDIKGGSLGFVGWTEKAY</sequence>
<proteinExistence type="predicted"/>
<comment type="caution">
    <text evidence="2">The sequence shown here is derived from an EMBL/GenBank/DDBJ whole genome shotgun (WGS) entry which is preliminary data.</text>
</comment>
<gene>
    <name evidence="2" type="ORF">EV643_116229</name>
</gene>
<dbReference type="EMBL" id="SNWQ01000016">
    <property type="protein sequence ID" value="TDO44417.1"/>
    <property type="molecule type" value="Genomic_DNA"/>
</dbReference>
<reference evidence="2 3" key="1">
    <citation type="submission" date="2019-03" db="EMBL/GenBank/DDBJ databases">
        <title>Genomic Encyclopedia of Type Strains, Phase III (KMG-III): the genomes of soil and plant-associated and newly described type strains.</title>
        <authorList>
            <person name="Whitman W."/>
        </authorList>
    </citation>
    <scope>NUCLEOTIDE SEQUENCE [LARGE SCALE GENOMIC DNA]</scope>
    <source>
        <strain evidence="2 3">VKM Ac-2527</strain>
    </source>
</reference>
<protein>
    <recommendedName>
        <fullName evidence="4">Tachylectin</fullName>
    </recommendedName>
</protein>
<dbReference type="OrthoDB" id="3814463at2"/>
<evidence type="ECO:0000313" key="2">
    <source>
        <dbReference type="EMBL" id="TDO44417.1"/>
    </source>
</evidence>
<organism evidence="2 3">
    <name type="scientific">Kribbella caucasensis</name>
    <dbReference type="NCBI Taxonomy" id="2512215"/>
    <lineage>
        <taxon>Bacteria</taxon>
        <taxon>Bacillati</taxon>
        <taxon>Actinomycetota</taxon>
        <taxon>Actinomycetes</taxon>
        <taxon>Propionibacteriales</taxon>
        <taxon>Kribbellaceae</taxon>
        <taxon>Kribbella</taxon>
    </lineage>
</organism>
<feature type="chain" id="PRO_5038568585" description="Tachylectin" evidence="1">
    <location>
        <begin position="23"/>
        <end position="298"/>
    </location>
</feature>
<evidence type="ECO:0000313" key="3">
    <source>
        <dbReference type="Proteomes" id="UP000295388"/>
    </source>
</evidence>
<feature type="signal peptide" evidence="1">
    <location>
        <begin position="1"/>
        <end position="22"/>
    </location>
</feature>
<dbReference type="RefSeq" id="WP_133803486.1">
    <property type="nucleotide sequence ID" value="NZ_SNWQ01000016.1"/>
</dbReference>
<accession>A0A4R6K673</accession>
<name>A0A4R6K673_9ACTN</name>
<dbReference type="Proteomes" id="UP000295388">
    <property type="component" value="Unassembled WGS sequence"/>
</dbReference>
<keyword evidence="1" id="KW-0732">Signal</keyword>
<evidence type="ECO:0000256" key="1">
    <source>
        <dbReference type="SAM" id="SignalP"/>
    </source>
</evidence>
<evidence type="ECO:0008006" key="4">
    <source>
        <dbReference type="Google" id="ProtNLM"/>
    </source>
</evidence>
<keyword evidence="3" id="KW-1185">Reference proteome</keyword>
<dbReference type="AlphaFoldDB" id="A0A4R6K673"/>